<dbReference type="Proteomes" id="UP000474777">
    <property type="component" value="Unassembled WGS sequence"/>
</dbReference>
<evidence type="ECO:0000259" key="3">
    <source>
        <dbReference type="SMART" id="SM01119"/>
    </source>
</evidence>
<comment type="similarity">
    <text evidence="1">Belongs to the DSD1 family.</text>
</comment>
<accession>A0A6B3LTK6</accession>
<protein>
    <submittedName>
        <fullName evidence="4">Alanine racemase</fullName>
    </submittedName>
</protein>
<keyword evidence="5" id="KW-1185">Reference proteome</keyword>
<dbReference type="Gene3D" id="3.20.20.10">
    <property type="entry name" value="Alanine racemase"/>
    <property type="match status" value="1"/>
</dbReference>
<dbReference type="InterPro" id="IPR042208">
    <property type="entry name" value="D-ser_dehydrat-like_sf"/>
</dbReference>
<dbReference type="InterPro" id="IPR001608">
    <property type="entry name" value="Ala_racemase_N"/>
</dbReference>
<gene>
    <name evidence="4" type="ORF">GXP69_15800</name>
</gene>
<dbReference type="Pfam" id="PF01168">
    <property type="entry name" value="Ala_racemase_N"/>
    <property type="match status" value="1"/>
</dbReference>
<dbReference type="SMART" id="SM01119">
    <property type="entry name" value="D-ser_dehydrat"/>
    <property type="match status" value="1"/>
</dbReference>
<dbReference type="EMBL" id="JAAGWD010000007">
    <property type="protein sequence ID" value="NEM99163.1"/>
    <property type="molecule type" value="Genomic_DNA"/>
</dbReference>
<dbReference type="RefSeq" id="WP_163916079.1">
    <property type="nucleotide sequence ID" value="NZ_JAAGWD010000007.1"/>
</dbReference>
<dbReference type="PANTHER" id="PTHR28004">
    <property type="entry name" value="ZGC:162816-RELATED"/>
    <property type="match status" value="1"/>
</dbReference>
<dbReference type="InterPro" id="IPR026956">
    <property type="entry name" value="D-ser_dehydrat-like_dom"/>
</dbReference>
<dbReference type="SUPFAM" id="SSF51419">
    <property type="entry name" value="PLP-binding barrel"/>
    <property type="match status" value="1"/>
</dbReference>
<keyword evidence="2" id="KW-0456">Lyase</keyword>
<dbReference type="Gene3D" id="2.40.37.20">
    <property type="entry name" value="D-serine dehydratase-like domain"/>
    <property type="match status" value="1"/>
</dbReference>
<dbReference type="Pfam" id="PF14031">
    <property type="entry name" value="D-ser_dehydrat"/>
    <property type="match status" value="1"/>
</dbReference>
<feature type="domain" description="D-serine dehydratase-like" evidence="3">
    <location>
        <begin position="248"/>
        <end position="355"/>
    </location>
</feature>
<dbReference type="InterPro" id="IPR029066">
    <property type="entry name" value="PLP-binding_barrel"/>
</dbReference>
<evidence type="ECO:0000313" key="5">
    <source>
        <dbReference type="Proteomes" id="UP000474777"/>
    </source>
</evidence>
<comment type="caution">
    <text evidence="4">The sequence shown here is derived from an EMBL/GenBank/DDBJ whole genome shotgun (WGS) entry which is preliminary data.</text>
</comment>
<proteinExistence type="inferred from homology"/>
<dbReference type="GO" id="GO:0036088">
    <property type="term" value="P:D-serine catabolic process"/>
    <property type="evidence" value="ECO:0007669"/>
    <property type="project" value="TreeGrafter"/>
</dbReference>
<sequence>MKITVPTLLLDKEKCLRNIRLMVEKARRNGLRLRPHFKTHQSAQVGEWFRQEGVEAITVSSVRMARYFANHGWTDIMVAIPVNVLELETINELASRVRLHLIVVNEEVVPILQKGLNHKVAVWLKIDTGYHRTGIPATNYKTIDNALQTIAATDKLEFQGFMAHDGHTYKQTDAEAIRAIHQTTVDHLNQLLERYKGQFQTIELSIGDTPSCSILETIVGVDEIRPGNFVFYDLTQQHIGSNTYNQIAVCMACPVIAKHSERNEIILYGGSVHFSKDVLSQSDGSNLFGRVVAMTGNGWTDPVEGINLVSLSQEHGILKATDEQFANYSIGDIMYILPIHSCLTADSMKSYLTLEGERLEHLAGLPESYLQFPRPHSVWRTCECLTSEII</sequence>
<dbReference type="PANTHER" id="PTHR28004:SF2">
    <property type="entry name" value="D-SERINE DEHYDRATASE"/>
    <property type="match status" value="1"/>
</dbReference>
<reference evidence="4 5" key="1">
    <citation type="submission" date="2020-02" db="EMBL/GenBank/DDBJ databases">
        <authorList>
            <person name="Kim M.K."/>
        </authorList>
    </citation>
    <scope>NUCLEOTIDE SEQUENCE [LARGE SCALE GENOMIC DNA]</scope>
    <source>
        <strain evidence="4 5">BT327</strain>
    </source>
</reference>
<dbReference type="AlphaFoldDB" id="A0A6B3LTK6"/>
<dbReference type="GO" id="GO:0008721">
    <property type="term" value="F:D-serine ammonia-lyase activity"/>
    <property type="evidence" value="ECO:0007669"/>
    <property type="project" value="TreeGrafter"/>
</dbReference>
<evidence type="ECO:0000256" key="2">
    <source>
        <dbReference type="ARBA" id="ARBA00023239"/>
    </source>
</evidence>
<organism evidence="4 5">
    <name type="scientific">Pontibacter burrus</name>
    <dbReference type="NCBI Taxonomy" id="2704466"/>
    <lineage>
        <taxon>Bacteria</taxon>
        <taxon>Pseudomonadati</taxon>
        <taxon>Bacteroidota</taxon>
        <taxon>Cytophagia</taxon>
        <taxon>Cytophagales</taxon>
        <taxon>Hymenobacteraceae</taxon>
        <taxon>Pontibacter</taxon>
    </lineage>
</organism>
<name>A0A6B3LTK6_9BACT</name>
<evidence type="ECO:0000313" key="4">
    <source>
        <dbReference type="EMBL" id="NEM99163.1"/>
    </source>
</evidence>
<dbReference type="InterPro" id="IPR051466">
    <property type="entry name" value="D-amino_acid_metab_enzyme"/>
</dbReference>
<evidence type="ECO:0000256" key="1">
    <source>
        <dbReference type="ARBA" id="ARBA00005323"/>
    </source>
</evidence>